<dbReference type="GO" id="GO:0016887">
    <property type="term" value="F:ATP hydrolysis activity"/>
    <property type="evidence" value="ECO:0007669"/>
    <property type="project" value="InterPro"/>
</dbReference>
<reference evidence="9" key="1">
    <citation type="submission" date="2020-06" db="EMBL/GenBank/DDBJ databases">
        <authorList>
            <person name="Li T."/>
            <person name="Hu X."/>
            <person name="Zhang T."/>
            <person name="Song X."/>
            <person name="Zhang H."/>
            <person name="Dai N."/>
            <person name="Sheng W."/>
            <person name="Hou X."/>
            <person name="Wei L."/>
        </authorList>
    </citation>
    <scope>NUCLEOTIDE SEQUENCE</scope>
    <source>
        <strain evidence="9">KEN8</strain>
        <tissue evidence="9">Leaf</tissue>
    </source>
</reference>
<dbReference type="InterPro" id="IPR027417">
    <property type="entry name" value="P-loop_NTPase"/>
</dbReference>
<dbReference type="InterPro" id="IPR003593">
    <property type="entry name" value="AAA+_ATPase"/>
</dbReference>
<comment type="catalytic activity">
    <reaction evidence="5">
        <text>ATP + H2O = ADP + phosphate + H(+)</text>
        <dbReference type="Rhea" id="RHEA:13065"/>
        <dbReference type="ChEBI" id="CHEBI:15377"/>
        <dbReference type="ChEBI" id="CHEBI:15378"/>
        <dbReference type="ChEBI" id="CHEBI:30616"/>
        <dbReference type="ChEBI" id="CHEBI:43474"/>
        <dbReference type="ChEBI" id="CHEBI:456216"/>
    </reaction>
</comment>
<dbReference type="InterPro" id="IPR025753">
    <property type="entry name" value="AAA_N_dom"/>
</dbReference>
<gene>
    <name evidence="9" type="ORF">Scaly_0251900</name>
</gene>
<dbReference type="InterPro" id="IPR003959">
    <property type="entry name" value="ATPase_AAA_core"/>
</dbReference>
<evidence type="ECO:0000256" key="6">
    <source>
        <dbReference type="RuleBase" id="RU003651"/>
    </source>
</evidence>
<sequence length="479" mass="54976">MLVFDSFLACFSISCLIFLLRLFLHRTALIHVVRKWADWLDDRLHVHQHFKVPEFNDSTLQENHFYRRVSLYLNSLLPALEDSDFTNLLAGNKPNDILLSPDDHQVIRDSFLGARVSWLNNIQRDHTNQVVSRSFLLRFKIKDKRRILEPYFQHIHSVSDDIEHRKELRIHYNYSNAKWKSVPFNHPATFDSLVIDPDLKTKIQSELETFLDSKQYYKQLGRVWKRSYLLYGPSGTGKSSFIAAVANFVEYDVYYLNLSQVVDEADLSALLLQTSCKSLIVVEDLDRYVSGKSRARISSSGLLNFMDGILNFQGERIMIFTTNCKDGIDLALLRPGRIDVHIYFPMCDFNSFKSLASNYLGVKEHKLFPQVEEIFQSGATMSQAEISELMLVNRSSPSRALKSVISALQLSGRNAGKVVPMVCESEVSPPTPRSMAEDAGGTAWKETMPKEIRKLYGLLRLKSCKRPVSIDDDCEMIER</sequence>
<evidence type="ECO:0000256" key="5">
    <source>
        <dbReference type="ARBA" id="ARBA00049360"/>
    </source>
</evidence>
<dbReference type="PANTHER" id="PTHR23070">
    <property type="entry name" value="BCS1 AAA-TYPE ATPASE"/>
    <property type="match status" value="1"/>
</dbReference>
<dbReference type="InterPro" id="IPR058017">
    <property type="entry name" value="At3g28540-like_C"/>
</dbReference>
<evidence type="ECO:0000259" key="8">
    <source>
        <dbReference type="SMART" id="SM00382"/>
    </source>
</evidence>
<keyword evidence="7" id="KW-0812">Transmembrane</keyword>
<evidence type="ECO:0000256" key="4">
    <source>
        <dbReference type="ARBA" id="ARBA00022842"/>
    </source>
</evidence>
<dbReference type="SMART" id="SM00382">
    <property type="entry name" value="AAA"/>
    <property type="match status" value="1"/>
</dbReference>
<comment type="cofactor">
    <cofactor evidence="1">
        <name>Mg(2+)</name>
        <dbReference type="ChEBI" id="CHEBI:18420"/>
    </cofactor>
</comment>
<evidence type="ECO:0000256" key="2">
    <source>
        <dbReference type="ARBA" id="ARBA00007448"/>
    </source>
</evidence>
<dbReference type="EMBL" id="JACGWM010000001">
    <property type="protein sequence ID" value="KAL0398035.1"/>
    <property type="molecule type" value="Genomic_DNA"/>
</dbReference>
<keyword evidence="6" id="KW-0547">Nucleotide-binding</keyword>
<feature type="transmembrane region" description="Helical" evidence="7">
    <location>
        <begin position="6"/>
        <end position="24"/>
    </location>
</feature>
<comment type="caution">
    <text evidence="9">The sequence shown here is derived from an EMBL/GenBank/DDBJ whole genome shotgun (WGS) entry which is preliminary data.</text>
</comment>
<reference evidence="9" key="2">
    <citation type="journal article" date="2024" name="Plant">
        <title>Genomic evolution and insights into agronomic trait innovations of Sesamum species.</title>
        <authorList>
            <person name="Miao H."/>
            <person name="Wang L."/>
            <person name="Qu L."/>
            <person name="Liu H."/>
            <person name="Sun Y."/>
            <person name="Le M."/>
            <person name="Wang Q."/>
            <person name="Wei S."/>
            <person name="Zheng Y."/>
            <person name="Lin W."/>
            <person name="Duan Y."/>
            <person name="Cao H."/>
            <person name="Xiong S."/>
            <person name="Wang X."/>
            <person name="Wei L."/>
            <person name="Li C."/>
            <person name="Ma Q."/>
            <person name="Ju M."/>
            <person name="Zhao R."/>
            <person name="Li G."/>
            <person name="Mu C."/>
            <person name="Tian Q."/>
            <person name="Mei H."/>
            <person name="Zhang T."/>
            <person name="Gao T."/>
            <person name="Zhang H."/>
        </authorList>
    </citation>
    <scope>NUCLEOTIDE SEQUENCE</scope>
    <source>
        <strain evidence="9">KEN8</strain>
    </source>
</reference>
<protein>
    <submittedName>
        <fullName evidence="9">AAA-ATPase</fullName>
    </submittedName>
</protein>
<organism evidence="9">
    <name type="scientific">Sesamum calycinum</name>
    <dbReference type="NCBI Taxonomy" id="2727403"/>
    <lineage>
        <taxon>Eukaryota</taxon>
        <taxon>Viridiplantae</taxon>
        <taxon>Streptophyta</taxon>
        <taxon>Embryophyta</taxon>
        <taxon>Tracheophyta</taxon>
        <taxon>Spermatophyta</taxon>
        <taxon>Magnoliopsida</taxon>
        <taxon>eudicotyledons</taxon>
        <taxon>Gunneridae</taxon>
        <taxon>Pentapetalae</taxon>
        <taxon>asterids</taxon>
        <taxon>lamiids</taxon>
        <taxon>Lamiales</taxon>
        <taxon>Pedaliaceae</taxon>
        <taxon>Sesamum</taxon>
    </lineage>
</organism>
<dbReference type="Pfam" id="PF14363">
    <property type="entry name" value="AAA_assoc"/>
    <property type="match status" value="1"/>
</dbReference>
<dbReference type="GO" id="GO:0006950">
    <property type="term" value="P:response to stress"/>
    <property type="evidence" value="ECO:0007669"/>
    <property type="project" value="UniProtKB-ARBA"/>
</dbReference>
<keyword evidence="7" id="KW-1133">Transmembrane helix</keyword>
<dbReference type="SUPFAM" id="SSF52540">
    <property type="entry name" value="P-loop containing nucleoside triphosphate hydrolases"/>
    <property type="match status" value="1"/>
</dbReference>
<evidence type="ECO:0000256" key="7">
    <source>
        <dbReference type="SAM" id="Phobius"/>
    </source>
</evidence>
<accession>A0AAW2T067</accession>
<dbReference type="Pfam" id="PF25568">
    <property type="entry name" value="AAA_lid_At3g28540"/>
    <property type="match status" value="1"/>
</dbReference>
<keyword evidence="6" id="KW-0067">ATP-binding</keyword>
<dbReference type="GO" id="GO:0005524">
    <property type="term" value="F:ATP binding"/>
    <property type="evidence" value="ECO:0007669"/>
    <property type="project" value="UniProtKB-KW"/>
</dbReference>
<evidence type="ECO:0000313" key="9">
    <source>
        <dbReference type="EMBL" id="KAL0398035.1"/>
    </source>
</evidence>
<evidence type="ECO:0000256" key="1">
    <source>
        <dbReference type="ARBA" id="ARBA00001946"/>
    </source>
</evidence>
<evidence type="ECO:0000256" key="3">
    <source>
        <dbReference type="ARBA" id="ARBA00022801"/>
    </source>
</evidence>
<dbReference type="Gene3D" id="6.10.280.40">
    <property type="match status" value="1"/>
</dbReference>
<keyword evidence="3" id="KW-0378">Hydrolase</keyword>
<dbReference type="AlphaFoldDB" id="A0AAW2T067"/>
<dbReference type="InterPro" id="IPR003960">
    <property type="entry name" value="ATPase_AAA_CS"/>
</dbReference>
<feature type="domain" description="AAA+ ATPase" evidence="8">
    <location>
        <begin position="224"/>
        <end position="348"/>
    </location>
</feature>
<dbReference type="Pfam" id="PF00004">
    <property type="entry name" value="AAA"/>
    <property type="match status" value="1"/>
</dbReference>
<keyword evidence="7" id="KW-0472">Membrane</keyword>
<keyword evidence="4" id="KW-0460">Magnesium</keyword>
<dbReference type="Gene3D" id="3.40.50.300">
    <property type="entry name" value="P-loop containing nucleotide triphosphate hydrolases"/>
    <property type="match status" value="1"/>
</dbReference>
<proteinExistence type="inferred from homology"/>
<dbReference type="PROSITE" id="PS00674">
    <property type="entry name" value="AAA"/>
    <property type="match status" value="1"/>
</dbReference>
<name>A0AAW2T067_9LAMI</name>
<dbReference type="InterPro" id="IPR050747">
    <property type="entry name" value="Mitochondrial_chaperone_BCS1"/>
</dbReference>
<comment type="similarity">
    <text evidence="2">Belongs to the AAA ATPase family. BCS1 subfamily.</text>
</comment>